<sequence>MDQDTFWSNFANKERKTYLCYEVELLDGNSWVLLEEGRGFLHNQLRRHAELCFLDRVPSWQLDPAKRYRVTWLLSWSPCTDCARDLVTFLQHNSHVSLRIFTARIYTYLKGYEEGLRSLQGAGAHLAIMTSTEFEHCWGTFVHNQGTPFEPWNGLDENSQEESMKLQRILQNEDN</sequence>
<organism evidence="1 2">
    <name type="scientific">Orycteropus afer afer</name>
    <dbReference type="NCBI Taxonomy" id="1230840"/>
    <lineage>
        <taxon>Eukaryota</taxon>
        <taxon>Metazoa</taxon>
        <taxon>Chordata</taxon>
        <taxon>Craniata</taxon>
        <taxon>Vertebrata</taxon>
        <taxon>Euteleostomi</taxon>
        <taxon>Mammalia</taxon>
        <taxon>Eutheria</taxon>
        <taxon>Afrotheria</taxon>
        <taxon>Tubulidentata</taxon>
        <taxon>Orycteropodidae</taxon>
        <taxon>Orycteropus</taxon>
    </lineage>
</organism>
<keyword evidence="1" id="KW-1185">Reference proteome</keyword>
<evidence type="ECO:0000313" key="2">
    <source>
        <dbReference type="RefSeq" id="XP_042636997.1"/>
    </source>
</evidence>
<proteinExistence type="predicted"/>
<dbReference type="Proteomes" id="UP000694850">
    <property type="component" value="Unplaced"/>
</dbReference>
<protein>
    <submittedName>
        <fullName evidence="2">DNA dC-&gt;dU-editing enzyme APOBEC-3A</fullName>
    </submittedName>
</protein>
<name>A0AC54Z869_ORYAF</name>
<dbReference type="RefSeq" id="XP_042636997.1">
    <property type="nucleotide sequence ID" value="XM_042781063.1"/>
</dbReference>
<evidence type="ECO:0000313" key="1">
    <source>
        <dbReference type="Proteomes" id="UP000694850"/>
    </source>
</evidence>
<accession>A0AC54Z869</accession>
<gene>
    <name evidence="2" type="primary">APOBEC3A</name>
</gene>
<reference evidence="2" key="1">
    <citation type="submission" date="2025-08" db="UniProtKB">
        <authorList>
            <consortium name="RefSeq"/>
        </authorList>
    </citation>
    <scope>IDENTIFICATION</scope>
</reference>